<name>A0A9N9NK21_9GLOM</name>
<evidence type="ECO:0000313" key="1">
    <source>
        <dbReference type="EMBL" id="CAG8739605.1"/>
    </source>
</evidence>
<sequence>HITQHAFTRQTYEYVFTGKDAYDTLYYILGDRNWGVRHYIQRQQTAVILVTPISYDSEMNSSIEDQDKFD</sequence>
<proteinExistence type="predicted"/>
<gene>
    <name evidence="1" type="ORF">RFULGI_LOCUS12755</name>
</gene>
<accession>A0A9N9NK21</accession>
<reference evidence="1" key="1">
    <citation type="submission" date="2021-06" db="EMBL/GenBank/DDBJ databases">
        <authorList>
            <person name="Kallberg Y."/>
            <person name="Tangrot J."/>
            <person name="Rosling A."/>
        </authorList>
    </citation>
    <scope>NUCLEOTIDE SEQUENCE</scope>
    <source>
        <strain evidence="1">IN212</strain>
    </source>
</reference>
<dbReference type="Proteomes" id="UP000789396">
    <property type="component" value="Unassembled WGS sequence"/>
</dbReference>
<keyword evidence="2" id="KW-1185">Reference proteome</keyword>
<feature type="non-terminal residue" evidence="1">
    <location>
        <position position="1"/>
    </location>
</feature>
<dbReference type="EMBL" id="CAJVPZ010031563">
    <property type="protein sequence ID" value="CAG8739605.1"/>
    <property type="molecule type" value="Genomic_DNA"/>
</dbReference>
<organism evidence="1 2">
    <name type="scientific">Racocetra fulgida</name>
    <dbReference type="NCBI Taxonomy" id="60492"/>
    <lineage>
        <taxon>Eukaryota</taxon>
        <taxon>Fungi</taxon>
        <taxon>Fungi incertae sedis</taxon>
        <taxon>Mucoromycota</taxon>
        <taxon>Glomeromycotina</taxon>
        <taxon>Glomeromycetes</taxon>
        <taxon>Diversisporales</taxon>
        <taxon>Gigasporaceae</taxon>
        <taxon>Racocetra</taxon>
    </lineage>
</organism>
<feature type="non-terminal residue" evidence="1">
    <location>
        <position position="70"/>
    </location>
</feature>
<protein>
    <submittedName>
        <fullName evidence="1">11478_t:CDS:1</fullName>
    </submittedName>
</protein>
<evidence type="ECO:0000313" key="2">
    <source>
        <dbReference type="Proteomes" id="UP000789396"/>
    </source>
</evidence>
<dbReference type="AlphaFoldDB" id="A0A9N9NK21"/>
<dbReference type="OrthoDB" id="2320707at2759"/>
<comment type="caution">
    <text evidence="1">The sequence shown here is derived from an EMBL/GenBank/DDBJ whole genome shotgun (WGS) entry which is preliminary data.</text>
</comment>